<sequence>MAGDWSISLWDLHRLDGLPICGEIYDENVPHSATLTSKDEDNKRYIVKACEYLFVAYHCLYKESGSKRECDSRSIRPATFEIATLMACGKPFNLAVPVLGSIYHALNNILRSLKPSYSGSFFPAHYLYSWLAYYFETHHNLDLALSGPLMTVFSSQSSKHFKDREARDLIHEGTTTKVGCIMPNKNKNITLFDDGKLGPKKFGYLISLRSSYIPLRSGDKFYIEPYNPHRFGRQFRFCQDVPGMLTRAMDDRQLWSKVTVNDLRDKIDVLCTSTEADPNKSRKSREHASDTSAPQPKTNVSSKRNHEPLSKQGNSKSMIDRDVSQGQSSSDGESDVNYKHKCRGKRRSNIDDVEDDTLNNVDSFGDLRDFPVIPTDLPLALEVQQLVVDDRTTSAQRVCAPTAFEKASMVYRCIQNLKGDPAPLKRKVESYVCSVKSYLALEDAEAKRQRSEQVKRDILAQSEVLKQDLADEQKRQEQLKEQDALVTKRVEDLEAELTKACEEKNRLTDDLLTNKESIKSIEEQMKAVKQTLDDFLATPILSVDEIFQLEQQKVQLQELQLMLKPFEWMD</sequence>
<dbReference type="OMA" id="AYYFETH"/>
<keyword evidence="1" id="KW-0175">Coiled coil</keyword>
<reference evidence="3" key="2">
    <citation type="submission" date="2021-03" db="UniProtKB">
        <authorList>
            <consortium name="EnsemblPlants"/>
        </authorList>
    </citation>
    <scope>IDENTIFICATION</scope>
</reference>
<dbReference type="EnsemblPlants" id="AUR62025150-RA">
    <property type="protein sequence ID" value="AUR62025150-RA:cds"/>
    <property type="gene ID" value="AUR62025150"/>
</dbReference>
<dbReference type="PANTHER" id="PTHR36607:SF20">
    <property type="entry name" value="AMINOTRANSFERASE-LIKE PLANT MOBILE DOMAIN-CONTAINING PROTEIN"/>
    <property type="match status" value="1"/>
</dbReference>
<dbReference type="PANTHER" id="PTHR36607">
    <property type="entry name" value="1,2-DIHYDROXY-3-KETO-5-METHYLTHIOPENTENE DIOXYGENASE 4"/>
    <property type="match status" value="1"/>
</dbReference>
<evidence type="ECO:0000256" key="1">
    <source>
        <dbReference type="SAM" id="Coils"/>
    </source>
</evidence>
<protein>
    <recommendedName>
        <fullName evidence="5">Aminotransferase-like plant mobile domain-containing protein</fullName>
    </recommendedName>
</protein>
<evidence type="ECO:0000256" key="2">
    <source>
        <dbReference type="SAM" id="MobiDB-lite"/>
    </source>
</evidence>
<name>A0A803M8C4_CHEQI</name>
<dbReference type="Proteomes" id="UP000596660">
    <property type="component" value="Unplaced"/>
</dbReference>
<evidence type="ECO:0008006" key="5">
    <source>
        <dbReference type="Google" id="ProtNLM"/>
    </source>
</evidence>
<feature type="region of interest" description="Disordered" evidence="2">
    <location>
        <begin position="274"/>
        <end position="344"/>
    </location>
</feature>
<evidence type="ECO:0000313" key="4">
    <source>
        <dbReference type="Proteomes" id="UP000596660"/>
    </source>
</evidence>
<proteinExistence type="predicted"/>
<dbReference type="Gramene" id="AUR62025150-RA">
    <property type="protein sequence ID" value="AUR62025150-RA:cds"/>
    <property type="gene ID" value="AUR62025150"/>
</dbReference>
<keyword evidence="4" id="KW-1185">Reference proteome</keyword>
<organism evidence="3 4">
    <name type="scientific">Chenopodium quinoa</name>
    <name type="common">Quinoa</name>
    <dbReference type="NCBI Taxonomy" id="63459"/>
    <lineage>
        <taxon>Eukaryota</taxon>
        <taxon>Viridiplantae</taxon>
        <taxon>Streptophyta</taxon>
        <taxon>Embryophyta</taxon>
        <taxon>Tracheophyta</taxon>
        <taxon>Spermatophyta</taxon>
        <taxon>Magnoliopsida</taxon>
        <taxon>eudicotyledons</taxon>
        <taxon>Gunneridae</taxon>
        <taxon>Pentapetalae</taxon>
        <taxon>Caryophyllales</taxon>
        <taxon>Chenopodiaceae</taxon>
        <taxon>Chenopodioideae</taxon>
        <taxon>Atripliceae</taxon>
        <taxon>Chenopodium</taxon>
    </lineage>
</organism>
<dbReference type="AlphaFoldDB" id="A0A803M8C4"/>
<reference evidence="3" key="1">
    <citation type="journal article" date="2017" name="Nature">
        <title>The genome of Chenopodium quinoa.</title>
        <authorList>
            <person name="Jarvis D.E."/>
            <person name="Ho Y.S."/>
            <person name="Lightfoot D.J."/>
            <person name="Schmoeckel S.M."/>
            <person name="Li B."/>
            <person name="Borm T.J.A."/>
            <person name="Ohyanagi H."/>
            <person name="Mineta K."/>
            <person name="Michell C.T."/>
            <person name="Saber N."/>
            <person name="Kharbatia N.M."/>
            <person name="Rupper R.R."/>
            <person name="Sharp A.R."/>
            <person name="Dally N."/>
            <person name="Boughton B.A."/>
            <person name="Woo Y.H."/>
            <person name="Gao G."/>
            <person name="Schijlen E.G.W.M."/>
            <person name="Guo X."/>
            <person name="Momin A.A."/>
            <person name="Negrao S."/>
            <person name="Al-Babili S."/>
            <person name="Gehring C."/>
            <person name="Roessner U."/>
            <person name="Jung C."/>
            <person name="Murphy K."/>
            <person name="Arold S.T."/>
            <person name="Gojobori T."/>
            <person name="van der Linden C.G."/>
            <person name="van Loo E.N."/>
            <person name="Jellen E.N."/>
            <person name="Maughan P.J."/>
            <person name="Tester M."/>
        </authorList>
    </citation>
    <scope>NUCLEOTIDE SEQUENCE [LARGE SCALE GENOMIC DNA]</scope>
    <source>
        <strain evidence="3">cv. PI 614886</strain>
    </source>
</reference>
<accession>A0A803M8C4</accession>
<evidence type="ECO:0000313" key="3">
    <source>
        <dbReference type="EnsemblPlants" id="AUR62025150-RA:cds"/>
    </source>
</evidence>
<feature type="coiled-coil region" evidence="1">
    <location>
        <begin position="441"/>
        <end position="538"/>
    </location>
</feature>
<feature type="compositionally biased region" description="Polar residues" evidence="2">
    <location>
        <begin position="290"/>
        <end position="302"/>
    </location>
</feature>